<sequence length="337" mass="34719">MRITTARALAAGIVPIVLLTGCGSDKKSTSPSSSTSAKPYTVPANQVSAMSTITVDNKNPKAPKVGLTKKPFHVNKTTTEVLTQGTGATVGPNDIAYIEYTAIDGTTGKSLVNNFGKQPFGVKVDDPQQFPGLVKALKGAKVGTVQKVAVPPSDGFGTSGSQELGVAPTSSIIFYLKIDNAAPVLKEATGKAVTPPADLPKVSVPKNNAKPATVTIPKGKDNKPAKAPTKLVSQELIQGTGMQVKENQNVMVAYTGLIWGTGKVFDSSASRGEPATFPLSKQGMIPGFIKGLVGKKVGSRVLLVLPPSEGYGAAGQPQAGIKGTDTLVFVVDILAIA</sequence>
<name>A0A967AYK5_9MICO</name>
<organism evidence="9 10">
    <name type="scientific">Metallococcus carri</name>
    <dbReference type="NCBI Taxonomy" id="1656884"/>
    <lineage>
        <taxon>Bacteria</taxon>
        <taxon>Bacillati</taxon>
        <taxon>Actinomycetota</taxon>
        <taxon>Actinomycetes</taxon>
        <taxon>Micrococcales</taxon>
        <taxon>Dermacoccaceae</taxon>
        <taxon>Metallococcus</taxon>
    </lineage>
</organism>
<dbReference type="AlphaFoldDB" id="A0A967AYK5"/>
<dbReference type="PROSITE" id="PS50059">
    <property type="entry name" value="FKBP_PPIASE"/>
    <property type="match status" value="2"/>
</dbReference>
<evidence type="ECO:0000256" key="1">
    <source>
        <dbReference type="ARBA" id="ARBA00000971"/>
    </source>
</evidence>
<keyword evidence="5 6" id="KW-0413">Isomerase</keyword>
<dbReference type="Pfam" id="PF00254">
    <property type="entry name" value="FKBP_C"/>
    <property type="match status" value="2"/>
</dbReference>
<evidence type="ECO:0000256" key="7">
    <source>
        <dbReference type="SAM" id="MobiDB-lite"/>
    </source>
</evidence>
<dbReference type="Proteomes" id="UP000744769">
    <property type="component" value="Unassembled WGS sequence"/>
</dbReference>
<evidence type="ECO:0000256" key="5">
    <source>
        <dbReference type="ARBA" id="ARBA00023235"/>
    </source>
</evidence>
<dbReference type="SUPFAM" id="SSF54534">
    <property type="entry name" value="FKBP-like"/>
    <property type="match status" value="2"/>
</dbReference>
<dbReference type="PANTHER" id="PTHR43811">
    <property type="entry name" value="FKBP-TYPE PEPTIDYL-PROLYL CIS-TRANS ISOMERASE FKPA"/>
    <property type="match status" value="1"/>
</dbReference>
<feature type="domain" description="PPIase FKBP-type" evidence="8">
    <location>
        <begin position="93"/>
        <end position="182"/>
    </location>
</feature>
<dbReference type="EC" id="5.2.1.8" evidence="3 6"/>
<accession>A0A967AYK5</accession>
<evidence type="ECO:0000259" key="8">
    <source>
        <dbReference type="PROSITE" id="PS50059"/>
    </source>
</evidence>
<feature type="region of interest" description="Disordered" evidence="7">
    <location>
        <begin position="199"/>
        <end position="230"/>
    </location>
</feature>
<dbReference type="EMBL" id="JAAOIV010000002">
    <property type="protein sequence ID" value="NHN54804.1"/>
    <property type="molecule type" value="Genomic_DNA"/>
</dbReference>
<evidence type="ECO:0000256" key="2">
    <source>
        <dbReference type="ARBA" id="ARBA00006577"/>
    </source>
</evidence>
<keyword evidence="4 6" id="KW-0697">Rotamase</keyword>
<dbReference type="Gene3D" id="3.10.50.40">
    <property type="match status" value="2"/>
</dbReference>
<gene>
    <name evidence="9" type="ORF">G9U51_03275</name>
</gene>
<comment type="similarity">
    <text evidence="2">Belongs to the FKBP-type PPIase family.</text>
</comment>
<dbReference type="GO" id="GO:0003755">
    <property type="term" value="F:peptidyl-prolyl cis-trans isomerase activity"/>
    <property type="evidence" value="ECO:0007669"/>
    <property type="project" value="UniProtKB-KW"/>
</dbReference>
<dbReference type="RefSeq" id="WP_166193111.1">
    <property type="nucleotide sequence ID" value="NZ_JAAOIV010000002.1"/>
</dbReference>
<dbReference type="PROSITE" id="PS51257">
    <property type="entry name" value="PROKAR_LIPOPROTEIN"/>
    <property type="match status" value="1"/>
</dbReference>
<dbReference type="InterPro" id="IPR046357">
    <property type="entry name" value="PPIase_dom_sf"/>
</dbReference>
<protein>
    <recommendedName>
        <fullName evidence="3 6">peptidylprolyl isomerase</fullName>
        <ecNumber evidence="3 6">5.2.1.8</ecNumber>
    </recommendedName>
</protein>
<feature type="domain" description="PPIase FKBP-type" evidence="8">
    <location>
        <begin position="247"/>
        <end position="337"/>
    </location>
</feature>
<dbReference type="InterPro" id="IPR001179">
    <property type="entry name" value="PPIase_FKBP_dom"/>
</dbReference>
<evidence type="ECO:0000256" key="6">
    <source>
        <dbReference type="PROSITE-ProRule" id="PRU00277"/>
    </source>
</evidence>
<reference evidence="9" key="1">
    <citation type="submission" date="2020-03" db="EMBL/GenBank/DDBJ databases">
        <title>Draft sequencing of Calidifontibacter sp. DB0510.</title>
        <authorList>
            <person name="Kim D.-U."/>
        </authorList>
    </citation>
    <scope>NUCLEOTIDE SEQUENCE</scope>
    <source>
        <strain evidence="9">DB0510</strain>
    </source>
</reference>
<comment type="catalytic activity">
    <reaction evidence="1 6">
        <text>[protein]-peptidylproline (omega=180) = [protein]-peptidylproline (omega=0)</text>
        <dbReference type="Rhea" id="RHEA:16237"/>
        <dbReference type="Rhea" id="RHEA-COMP:10747"/>
        <dbReference type="Rhea" id="RHEA-COMP:10748"/>
        <dbReference type="ChEBI" id="CHEBI:83833"/>
        <dbReference type="ChEBI" id="CHEBI:83834"/>
        <dbReference type="EC" id="5.2.1.8"/>
    </reaction>
</comment>
<keyword evidence="10" id="KW-1185">Reference proteome</keyword>
<dbReference type="PANTHER" id="PTHR43811:SF19">
    <property type="entry name" value="39 KDA FK506-BINDING NUCLEAR PROTEIN"/>
    <property type="match status" value="1"/>
</dbReference>
<evidence type="ECO:0000313" key="10">
    <source>
        <dbReference type="Proteomes" id="UP000744769"/>
    </source>
</evidence>
<comment type="caution">
    <text evidence="9">The sequence shown here is derived from an EMBL/GenBank/DDBJ whole genome shotgun (WGS) entry which is preliminary data.</text>
</comment>
<evidence type="ECO:0000256" key="4">
    <source>
        <dbReference type="ARBA" id="ARBA00023110"/>
    </source>
</evidence>
<evidence type="ECO:0000256" key="3">
    <source>
        <dbReference type="ARBA" id="ARBA00013194"/>
    </source>
</evidence>
<proteinExistence type="inferred from homology"/>
<evidence type="ECO:0000313" key="9">
    <source>
        <dbReference type="EMBL" id="NHN54804.1"/>
    </source>
</evidence>